<keyword evidence="4" id="KW-1185">Reference proteome</keyword>
<dbReference type="PANTHER" id="PTHR12879">
    <property type="entry name" value="SPHINGOLIPID DELTA 4 DESATURASE/C-4 HYDROXYLASE PROTEIN DES2"/>
    <property type="match status" value="1"/>
</dbReference>
<dbReference type="KEGG" id="mng:MNEG_2991"/>
<dbReference type="GO" id="GO:0016020">
    <property type="term" value="C:membrane"/>
    <property type="evidence" value="ECO:0007669"/>
    <property type="project" value="GOC"/>
</dbReference>
<name>A0A0D2K376_9CHLO</name>
<keyword evidence="1" id="KW-1133">Transmembrane helix</keyword>
<evidence type="ECO:0000259" key="2">
    <source>
        <dbReference type="Pfam" id="PF00487"/>
    </source>
</evidence>
<proteinExistence type="predicted"/>
<keyword evidence="1" id="KW-0472">Membrane</keyword>
<dbReference type="OrthoDB" id="200948at2759"/>
<gene>
    <name evidence="3" type="ORF">MNEG_2991</name>
</gene>
<feature type="domain" description="Fatty acid desaturase" evidence="2">
    <location>
        <begin position="27"/>
        <end position="253"/>
    </location>
</feature>
<dbReference type="Proteomes" id="UP000054498">
    <property type="component" value="Unassembled WGS sequence"/>
</dbReference>
<sequence length="280" mass="31299">MALYAFGVVAAMLSLAWLCRDSYLLAVLFGFGPGPYLDAGVLVLIHEATHFLVFKRPAANRLLSIFTNMVMIAPLSEVFKQHHGAHHIGLGDTTKDVDVPFEFEIRLIGNSAAGKALWLTFNMVILPVRSLMKLPVRTDKYLILNWVVCLGFGALVAYLSRPSLVFLLLSLLNSQGLHPANARQVQRHVFNGDEGMRSRVHGHPRTYSYYGPANLWSLNVGYHLEHHDFARIPGTRLPQLRRIAGEKWYPSPAAHPGRGLSELINFVMNPNITLADFARH</sequence>
<dbReference type="RefSeq" id="XP_013903982.1">
    <property type="nucleotide sequence ID" value="XM_014048528.1"/>
</dbReference>
<dbReference type="EMBL" id="KK100579">
    <property type="protein sequence ID" value="KIZ04963.1"/>
    <property type="molecule type" value="Genomic_DNA"/>
</dbReference>
<dbReference type="InterPro" id="IPR005804">
    <property type="entry name" value="FA_desaturase_dom"/>
</dbReference>
<feature type="transmembrane region" description="Helical" evidence="1">
    <location>
        <begin position="34"/>
        <end position="54"/>
    </location>
</feature>
<protein>
    <recommendedName>
        <fullName evidence="2">Fatty acid desaturase domain-containing protein</fullName>
    </recommendedName>
</protein>
<reference evidence="3 4" key="1">
    <citation type="journal article" date="2013" name="BMC Genomics">
        <title>Reconstruction of the lipid metabolism for the microalga Monoraphidium neglectum from its genome sequence reveals characteristics suitable for biofuel production.</title>
        <authorList>
            <person name="Bogen C."/>
            <person name="Al-Dilaimi A."/>
            <person name="Albersmeier A."/>
            <person name="Wichmann J."/>
            <person name="Grundmann M."/>
            <person name="Rupp O."/>
            <person name="Lauersen K.J."/>
            <person name="Blifernez-Klassen O."/>
            <person name="Kalinowski J."/>
            <person name="Goesmann A."/>
            <person name="Mussgnug J.H."/>
            <person name="Kruse O."/>
        </authorList>
    </citation>
    <scope>NUCLEOTIDE SEQUENCE [LARGE SCALE GENOMIC DNA]</scope>
    <source>
        <strain evidence="3 4">SAG 48.87</strain>
    </source>
</reference>
<dbReference type="GO" id="GO:0042284">
    <property type="term" value="F:sphingolipid delta-4 desaturase activity"/>
    <property type="evidence" value="ECO:0007669"/>
    <property type="project" value="TreeGrafter"/>
</dbReference>
<dbReference type="GeneID" id="25735869"/>
<dbReference type="STRING" id="145388.A0A0D2K376"/>
<keyword evidence="1" id="KW-0812">Transmembrane</keyword>
<evidence type="ECO:0000256" key="1">
    <source>
        <dbReference type="SAM" id="Phobius"/>
    </source>
</evidence>
<accession>A0A0D2K376</accession>
<evidence type="ECO:0000313" key="3">
    <source>
        <dbReference type="EMBL" id="KIZ04963.1"/>
    </source>
</evidence>
<feature type="transmembrane region" description="Helical" evidence="1">
    <location>
        <begin position="141"/>
        <end position="160"/>
    </location>
</feature>
<dbReference type="PANTHER" id="PTHR12879:SF8">
    <property type="entry name" value="SPHINGOLIPID DELTA(4)-DESATURASE DES1"/>
    <property type="match status" value="1"/>
</dbReference>
<dbReference type="Pfam" id="PF00487">
    <property type="entry name" value="FA_desaturase"/>
    <property type="match status" value="1"/>
</dbReference>
<organism evidence="3 4">
    <name type="scientific">Monoraphidium neglectum</name>
    <dbReference type="NCBI Taxonomy" id="145388"/>
    <lineage>
        <taxon>Eukaryota</taxon>
        <taxon>Viridiplantae</taxon>
        <taxon>Chlorophyta</taxon>
        <taxon>core chlorophytes</taxon>
        <taxon>Chlorophyceae</taxon>
        <taxon>CS clade</taxon>
        <taxon>Sphaeropleales</taxon>
        <taxon>Selenastraceae</taxon>
        <taxon>Monoraphidium</taxon>
    </lineage>
</organism>
<dbReference type="AlphaFoldDB" id="A0A0D2K376"/>
<evidence type="ECO:0000313" key="4">
    <source>
        <dbReference type="Proteomes" id="UP000054498"/>
    </source>
</evidence>
<dbReference type="GO" id="GO:0046513">
    <property type="term" value="P:ceramide biosynthetic process"/>
    <property type="evidence" value="ECO:0007669"/>
    <property type="project" value="TreeGrafter"/>
</dbReference>